<dbReference type="EMBL" id="SXDO01000011">
    <property type="protein sequence ID" value="NFU28339.1"/>
    <property type="molecule type" value="Genomic_DNA"/>
</dbReference>
<sequence length="332" mass="38739">MKKGIMKMPNNYSLNLNGTGYISVDNFPSFGNEYTLKIYICKKYNEFQKWTGVLMRGDSDTSQGIYIQDDNTLCFTNSKSGKVILDDMKNYNINEWNCITITHNNKTLKYYRNGKLIKILQNLRSINSKEQLFIGYWDRFCKFNGNIAEIAIWNTCLNDKQVLNSYNKKLTGEESNLVAYWRINEGKGDIIYDLSNNKFNGNVINSEWEVTAPAITCNKYLLKQNNNYYSINNNYIDLGEIDNNKELNNLINEYGYNDLSILTKELNTKKVPAKLENDYYKSFDIDLNDIKDVINLIEENDKKCIEYSCNNYKISDKVKEINDGKFEVLMKE</sequence>
<organism evidence="2">
    <name type="scientific">Clostridium botulinum</name>
    <dbReference type="NCBI Taxonomy" id="1491"/>
    <lineage>
        <taxon>Bacteria</taxon>
        <taxon>Bacillati</taxon>
        <taxon>Bacillota</taxon>
        <taxon>Clostridia</taxon>
        <taxon>Eubacteriales</taxon>
        <taxon>Clostridiaceae</taxon>
        <taxon>Clostridium</taxon>
    </lineage>
</organism>
<reference evidence="2" key="1">
    <citation type="submission" date="2019-04" db="EMBL/GenBank/DDBJ databases">
        <title>Genome sequencing of Clostridium botulinum Groups I-IV and Clostridium butyricum.</title>
        <authorList>
            <person name="Brunt J."/>
            <person name="Van Vliet A.H.M."/>
            <person name="Stringer S.C."/>
            <person name="Carter A.T."/>
            <person name="Peck M.W."/>
        </authorList>
    </citation>
    <scope>NUCLEOTIDE SEQUENCE</scope>
    <source>
        <strain evidence="2">887</strain>
        <strain evidence="1">IFR 16/362</strain>
    </source>
</reference>
<dbReference type="Pfam" id="PF13385">
    <property type="entry name" value="Laminin_G_3"/>
    <property type="match status" value="1"/>
</dbReference>
<name>A0A6G4HK53_CLOBO</name>
<evidence type="ECO:0000313" key="1">
    <source>
        <dbReference type="EMBL" id="NFU28339.1"/>
    </source>
</evidence>
<dbReference type="InterPro" id="IPR013320">
    <property type="entry name" value="ConA-like_dom_sf"/>
</dbReference>
<dbReference type="SUPFAM" id="SSF49899">
    <property type="entry name" value="Concanavalin A-like lectins/glucanases"/>
    <property type="match status" value="1"/>
</dbReference>
<proteinExistence type="predicted"/>
<comment type="caution">
    <text evidence="2">The sequence shown here is derived from an EMBL/GenBank/DDBJ whole genome shotgun (WGS) entry which is preliminary data.</text>
</comment>
<gene>
    <name evidence="1" type="ORF">FDF81_08945</name>
    <name evidence="2" type="ORF">FDG08_07725</name>
</gene>
<evidence type="ECO:0000313" key="2">
    <source>
        <dbReference type="EMBL" id="NFV05727.1"/>
    </source>
</evidence>
<dbReference type="RefSeq" id="WP_061295915.1">
    <property type="nucleotide sequence ID" value="NZ_LFOW01000011.1"/>
</dbReference>
<dbReference type="AlphaFoldDB" id="A0A6G4HK53"/>
<protein>
    <submittedName>
        <fullName evidence="2">LamG domain-containing protein</fullName>
    </submittedName>
</protein>
<dbReference type="EMBL" id="SXEQ01000003">
    <property type="protein sequence ID" value="NFV05727.1"/>
    <property type="molecule type" value="Genomic_DNA"/>
</dbReference>
<accession>A0A6G4HK53</accession>
<dbReference type="Gene3D" id="2.60.120.200">
    <property type="match status" value="1"/>
</dbReference>